<dbReference type="PROSITE" id="PS00463">
    <property type="entry name" value="ZN2_CY6_FUNGAL_1"/>
    <property type="match status" value="1"/>
</dbReference>
<dbReference type="SUPFAM" id="SSF57701">
    <property type="entry name" value="Zn2/Cys6 DNA-binding domain"/>
    <property type="match status" value="1"/>
</dbReference>
<dbReference type="RefSeq" id="XP_030994319.1">
    <property type="nucleotide sequence ID" value="XM_031142642.1"/>
</dbReference>
<dbReference type="CDD" id="cd00067">
    <property type="entry name" value="GAL4"/>
    <property type="match status" value="1"/>
</dbReference>
<sequence>MADYPLPDRQHGAAGPAVATASSHLPPQAQAVNSIPALLAAPYQPYATSPTSSTPGASIAAVSPIASAPSHHDLEALQAATADPGYNGMHRLPPIPGYSPATSPNGNPTVPIPARPGRSTAPPSKQTRMRRACDMCSSRKVKCDEAGPPCKACISLGVECTYTRPQRRRGPPNRHAEAAKAKRARTNSNNMSPTPHNAAETLVSISADDTPTPTPTRTPRTKPLDAEDIAPWDILVLLVDDFFTYIHPLTPFPHEPTFRQAFLERRDRTSPRFLALLASMIGTLVASFPRSARYHLKAQHSADLFPRAILMIEQCRLVAMQARGVTFMAKEDYDVYDAATSYFLGLGAGYSLQWRVCHRYMAETMAITRELGLHRPRTQEAGLYYASANRPLNHIEYEIGKRIFWVQFVGTRSMTQLGSTSMHPIIPPPTGAEPYPELPADVNDEHIFADGIQTPEPGTITRMTGFIKGCQVYMTMNPILGHELHHGFRTLPWSQAKYILHDCLAKVNQVTAAIPAELRLDLQPIPGISTSPRSDDGGPAAAAGVIGPSALRHLQEAHGQQYYPAGEPTMRENDLRNMFYKDPRRRLQVQFEIQKSNIYASSLATRSYFVELYLNLRDANRARQQLQPVDVAAAAVRELDALSSSGASAGRAGAEDPIDAKMTLERELIVENTLVLLTSIPQRSMEPNGNSLINKIRQVASTLLNGARERKGPVAVRADQYLGRFLEILVKLEKLGGVAPTPLAESSSQQQQQSNMNYDGALETMTPEDEDQELRHWADLREFQVKFAQSGGFLGIL</sequence>
<dbReference type="InterPro" id="IPR051439">
    <property type="entry name" value="XlnR/Xlr1"/>
</dbReference>
<dbReference type="PROSITE" id="PS50048">
    <property type="entry name" value="ZN2_CY6_FUNGAL_2"/>
    <property type="match status" value="1"/>
</dbReference>
<evidence type="ECO:0000256" key="2">
    <source>
        <dbReference type="ARBA" id="ARBA00023015"/>
    </source>
</evidence>
<accession>A0A507B768</accession>
<reference evidence="8 9" key="1">
    <citation type="submission" date="2019-06" db="EMBL/GenBank/DDBJ databases">
        <title>Draft genome sequence of the filamentous fungus Phialemoniopsis curvata isolated from diesel fuel.</title>
        <authorList>
            <person name="Varaljay V.A."/>
            <person name="Lyon W.J."/>
            <person name="Crouch A.L."/>
            <person name="Drake C.E."/>
            <person name="Hollomon J.M."/>
            <person name="Nadeau L.J."/>
            <person name="Nunn H.S."/>
            <person name="Stevenson B.S."/>
            <person name="Bojanowski C.L."/>
            <person name="Crookes-Goodson W.J."/>
        </authorList>
    </citation>
    <scope>NUCLEOTIDE SEQUENCE [LARGE SCALE GENOMIC DNA]</scope>
    <source>
        <strain evidence="8 9">D216</strain>
    </source>
</reference>
<dbReference type="PANTHER" id="PTHR47663">
    <property type="entry name" value="XYLANOLYTIC TRANSCRIPTIONAL ACTIVATOR XLNR-RELATED"/>
    <property type="match status" value="1"/>
</dbReference>
<evidence type="ECO:0000256" key="4">
    <source>
        <dbReference type="ARBA" id="ARBA00023163"/>
    </source>
</evidence>
<comment type="caution">
    <text evidence="8">The sequence shown here is derived from an EMBL/GenBank/DDBJ whole genome shotgun (WGS) entry which is preliminary data.</text>
</comment>
<feature type="region of interest" description="Disordered" evidence="6">
    <location>
        <begin position="164"/>
        <end position="224"/>
    </location>
</feature>
<gene>
    <name evidence="8" type="ORF">E0L32_000785</name>
</gene>
<feature type="domain" description="Zn(2)-C6 fungal-type" evidence="7">
    <location>
        <begin position="132"/>
        <end position="162"/>
    </location>
</feature>
<dbReference type="OrthoDB" id="5284003at2759"/>
<keyword evidence="5" id="KW-0539">Nucleus</keyword>
<dbReference type="PANTHER" id="PTHR47663:SF1">
    <property type="entry name" value="XYLANOLYTIC TRANSCRIPTIONAL ACTIVATOR XLNR-RELATED"/>
    <property type="match status" value="1"/>
</dbReference>
<dbReference type="GO" id="GO:0008270">
    <property type="term" value="F:zinc ion binding"/>
    <property type="evidence" value="ECO:0007669"/>
    <property type="project" value="InterPro"/>
</dbReference>
<evidence type="ECO:0000256" key="1">
    <source>
        <dbReference type="ARBA" id="ARBA00022833"/>
    </source>
</evidence>
<dbReference type="SMART" id="SM00066">
    <property type="entry name" value="GAL4"/>
    <property type="match status" value="1"/>
</dbReference>
<dbReference type="Gene3D" id="4.10.240.10">
    <property type="entry name" value="Zn(2)-C6 fungal-type DNA-binding domain"/>
    <property type="match status" value="1"/>
</dbReference>
<feature type="region of interest" description="Disordered" evidence="6">
    <location>
        <begin position="85"/>
        <end position="127"/>
    </location>
</feature>
<evidence type="ECO:0000256" key="5">
    <source>
        <dbReference type="ARBA" id="ARBA00023242"/>
    </source>
</evidence>
<evidence type="ECO:0000256" key="6">
    <source>
        <dbReference type="SAM" id="MobiDB-lite"/>
    </source>
</evidence>
<dbReference type="CDD" id="cd12148">
    <property type="entry name" value="fungal_TF_MHR"/>
    <property type="match status" value="1"/>
</dbReference>
<feature type="compositionally biased region" description="Basic and acidic residues" evidence="6">
    <location>
        <begin position="1"/>
        <end position="11"/>
    </location>
</feature>
<keyword evidence="2" id="KW-0805">Transcription regulation</keyword>
<keyword evidence="9" id="KW-1185">Reference proteome</keyword>
<dbReference type="Pfam" id="PF00172">
    <property type="entry name" value="Zn_clus"/>
    <property type="match status" value="1"/>
</dbReference>
<dbReference type="Proteomes" id="UP000319257">
    <property type="component" value="Unassembled WGS sequence"/>
</dbReference>
<keyword evidence="3" id="KW-0238">DNA-binding</keyword>
<dbReference type="GO" id="GO:0003677">
    <property type="term" value="F:DNA binding"/>
    <property type="evidence" value="ECO:0007669"/>
    <property type="project" value="UniProtKB-KW"/>
</dbReference>
<dbReference type="InterPro" id="IPR036864">
    <property type="entry name" value="Zn2-C6_fun-type_DNA-bd_sf"/>
</dbReference>
<name>A0A507B768_9PEZI</name>
<keyword evidence="4" id="KW-0804">Transcription</keyword>
<protein>
    <recommendedName>
        <fullName evidence="7">Zn(2)-C6 fungal-type domain-containing protein</fullName>
    </recommendedName>
</protein>
<dbReference type="STRING" id="1093900.A0A507B768"/>
<evidence type="ECO:0000259" key="7">
    <source>
        <dbReference type="PROSITE" id="PS50048"/>
    </source>
</evidence>
<organism evidence="8 9">
    <name type="scientific">Thyridium curvatum</name>
    <dbReference type="NCBI Taxonomy" id="1093900"/>
    <lineage>
        <taxon>Eukaryota</taxon>
        <taxon>Fungi</taxon>
        <taxon>Dikarya</taxon>
        <taxon>Ascomycota</taxon>
        <taxon>Pezizomycotina</taxon>
        <taxon>Sordariomycetes</taxon>
        <taxon>Sordariomycetidae</taxon>
        <taxon>Thyridiales</taxon>
        <taxon>Thyridiaceae</taxon>
        <taxon>Thyridium</taxon>
    </lineage>
</organism>
<keyword evidence="1" id="KW-0862">Zinc</keyword>
<dbReference type="AlphaFoldDB" id="A0A507B768"/>
<feature type="compositionally biased region" description="Polar residues" evidence="6">
    <location>
        <begin position="186"/>
        <end position="195"/>
    </location>
</feature>
<dbReference type="EMBL" id="SKBQ01000003">
    <property type="protein sequence ID" value="TPX12608.1"/>
    <property type="molecule type" value="Genomic_DNA"/>
</dbReference>
<dbReference type="InParanoid" id="A0A507B768"/>
<dbReference type="InterPro" id="IPR001138">
    <property type="entry name" value="Zn2Cys6_DnaBD"/>
</dbReference>
<evidence type="ECO:0000256" key="3">
    <source>
        <dbReference type="ARBA" id="ARBA00023125"/>
    </source>
</evidence>
<feature type="region of interest" description="Disordered" evidence="6">
    <location>
        <begin position="1"/>
        <end position="25"/>
    </location>
</feature>
<evidence type="ECO:0000313" key="9">
    <source>
        <dbReference type="Proteomes" id="UP000319257"/>
    </source>
</evidence>
<dbReference type="GO" id="GO:0000981">
    <property type="term" value="F:DNA-binding transcription factor activity, RNA polymerase II-specific"/>
    <property type="evidence" value="ECO:0007669"/>
    <property type="project" value="InterPro"/>
</dbReference>
<proteinExistence type="predicted"/>
<evidence type="ECO:0000313" key="8">
    <source>
        <dbReference type="EMBL" id="TPX12608.1"/>
    </source>
</evidence>
<dbReference type="GeneID" id="41968232"/>